<sequence length="101" mass="11855">MEKIANLTRQSVWENQLKGNLSTIEEIRTDTLNDLQLLSEDFQHLHLVVTSVQQNYAALLKQNRQMRAMLLQVVDECFCWQGNRCDRCHAILQLLSNRQLE</sequence>
<dbReference type="RefSeq" id="WP_207088803.1">
    <property type="nucleotide sequence ID" value="NZ_JAFLQW010000386.1"/>
</dbReference>
<dbReference type="EMBL" id="JAFLQW010000386">
    <property type="protein sequence ID" value="MBO0350318.1"/>
    <property type="molecule type" value="Genomic_DNA"/>
</dbReference>
<name>A0ABS3FU67_9CYAN</name>
<comment type="caution">
    <text evidence="1">The sequence shown here is derived from an EMBL/GenBank/DDBJ whole genome shotgun (WGS) entry which is preliminary data.</text>
</comment>
<gene>
    <name evidence="1" type="ORF">J0895_14625</name>
</gene>
<accession>A0ABS3FU67</accession>
<keyword evidence="2" id="KW-1185">Reference proteome</keyword>
<protein>
    <submittedName>
        <fullName evidence="1">Uncharacterized protein</fullName>
    </submittedName>
</protein>
<dbReference type="Proteomes" id="UP000664844">
    <property type="component" value="Unassembled WGS sequence"/>
</dbReference>
<organism evidence="1 2">
    <name type="scientific">Phormidium pseudopriestleyi FRX01</name>
    <dbReference type="NCBI Taxonomy" id="1759528"/>
    <lineage>
        <taxon>Bacteria</taxon>
        <taxon>Bacillati</taxon>
        <taxon>Cyanobacteriota</taxon>
        <taxon>Cyanophyceae</taxon>
        <taxon>Oscillatoriophycideae</taxon>
        <taxon>Oscillatoriales</taxon>
        <taxon>Oscillatoriaceae</taxon>
        <taxon>Phormidium</taxon>
    </lineage>
</organism>
<proteinExistence type="predicted"/>
<evidence type="ECO:0000313" key="1">
    <source>
        <dbReference type="EMBL" id="MBO0350318.1"/>
    </source>
</evidence>
<evidence type="ECO:0000313" key="2">
    <source>
        <dbReference type="Proteomes" id="UP000664844"/>
    </source>
</evidence>
<reference evidence="1 2" key="1">
    <citation type="submission" date="2021-03" db="EMBL/GenBank/DDBJ databases">
        <title>Metabolic Capacity of the Antarctic Cyanobacterium Phormidium pseudopriestleyi that Sustains Oxygenic Photosynthesis in the Presence of Hydrogen Sulfide.</title>
        <authorList>
            <person name="Lumian J.E."/>
            <person name="Jungblut A.D."/>
            <person name="Dillon M.L."/>
            <person name="Hawes I."/>
            <person name="Doran P.T."/>
            <person name="Mackey T.J."/>
            <person name="Dick G.J."/>
            <person name="Grettenberger C.L."/>
            <person name="Sumner D.Y."/>
        </authorList>
    </citation>
    <scope>NUCLEOTIDE SEQUENCE [LARGE SCALE GENOMIC DNA]</scope>
    <source>
        <strain evidence="1 2">FRX01</strain>
    </source>
</reference>